<keyword evidence="2" id="KW-1185">Reference proteome</keyword>
<name>A0A0C4YSC6_9BURK</name>
<dbReference type="AlphaFoldDB" id="A0A0C4YSC6"/>
<gene>
    <name evidence="1" type="ORF">RR42_s1938</name>
</gene>
<organism evidence="1 2">
    <name type="scientific">Cupriavidus basilensis</name>
    <dbReference type="NCBI Taxonomy" id="68895"/>
    <lineage>
        <taxon>Bacteria</taxon>
        <taxon>Pseudomonadati</taxon>
        <taxon>Pseudomonadota</taxon>
        <taxon>Betaproteobacteria</taxon>
        <taxon>Burkholderiales</taxon>
        <taxon>Burkholderiaceae</taxon>
        <taxon>Cupriavidus</taxon>
    </lineage>
</organism>
<accession>A0A0C4YSC6</accession>
<dbReference type="Proteomes" id="UP000031843">
    <property type="component" value="Chromosome secondary"/>
</dbReference>
<proteinExistence type="predicted"/>
<dbReference type="KEGG" id="cbw:RR42_s1938"/>
<reference evidence="1 2" key="1">
    <citation type="journal article" date="2015" name="Genome Announc.">
        <title>Complete Genome Sequence of Cupriavidus basilensis 4G11, Isolated from the Oak Ridge Field Research Center Site.</title>
        <authorList>
            <person name="Ray J."/>
            <person name="Waters R.J."/>
            <person name="Skerker J.M."/>
            <person name="Kuehl J.V."/>
            <person name="Price M.N."/>
            <person name="Huang J."/>
            <person name="Chakraborty R."/>
            <person name="Arkin A.P."/>
            <person name="Deutschbauer A."/>
        </authorList>
    </citation>
    <scope>NUCLEOTIDE SEQUENCE [LARGE SCALE GENOMIC DNA]</scope>
    <source>
        <strain evidence="1">4G11</strain>
    </source>
</reference>
<protein>
    <submittedName>
        <fullName evidence="1">Uncharacterized protein</fullName>
    </submittedName>
</protein>
<evidence type="ECO:0000313" key="1">
    <source>
        <dbReference type="EMBL" id="AJG23526.1"/>
    </source>
</evidence>
<dbReference type="EMBL" id="CP010537">
    <property type="protein sequence ID" value="AJG23526.1"/>
    <property type="molecule type" value="Genomic_DNA"/>
</dbReference>
<evidence type="ECO:0000313" key="2">
    <source>
        <dbReference type="Proteomes" id="UP000031843"/>
    </source>
</evidence>
<sequence>MKTEATLCAIDLAPPDIGDQSHIRSTSEDYLCKTKCDVLFGTFNV</sequence>
<dbReference type="STRING" id="68895.RR42_s1938"/>